<keyword evidence="3" id="KW-1185">Reference proteome</keyword>
<dbReference type="Proteomes" id="UP001195624">
    <property type="component" value="Unassembled WGS sequence"/>
</dbReference>
<proteinExistence type="predicted"/>
<feature type="transmembrane region" description="Helical" evidence="1">
    <location>
        <begin position="87"/>
        <end position="109"/>
    </location>
</feature>
<organism evidence="2 3">
    <name type="scientific">Winslowiella toletana</name>
    <dbReference type="NCBI Taxonomy" id="92490"/>
    <lineage>
        <taxon>Bacteria</taxon>
        <taxon>Pseudomonadati</taxon>
        <taxon>Pseudomonadota</taxon>
        <taxon>Gammaproteobacteria</taxon>
        <taxon>Enterobacterales</taxon>
        <taxon>Erwiniaceae</taxon>
        <taxon>Winslowiella</taxon>
    </lineage>
</organism>
<dbReference type="EMBL" id="JAGGMQ010000001">
    <property type="protein sequence ID" value="MBP2170847.1"/>
    <property type="molecule type" value="Genomic_DNA"/>
</dbReference>
<protein>
    <submittedName>
        <fullName evidence="2">Membrane protein YdbT with pleckstrin-like domain</fullName>
    </submittedName>
</protein>
<feature type="transmembrane region" description="Helical" evidence="1">
    <location>
        <begin position="38"/>
        <end position="60"/>
    </location>
</feature>
<accession>A0ABS4PE15</accession>
<reference evidence="2 3" key="1">
    <citation type="submission" date="2021-03" db="EMBL/GenBank/DDBJ databases">
        <authorList>
            <person name="D'Agostino P."/>
            <person name="Huntemann M."/>
            <person name="Clum A."/>
            <person name="Spunde A."/>
            <person name="Palaniappan K."/>
            <person name="Ritter S."/>
            <person name="Mikhailova N."/>
            <person name="Chen I.-M."/>
            <person name="Stamatis D."/>
            <person name="Reddy T."/>
            <person name="O'Malley R."/>
            <person name="Daum C."/>
            <person name="Shapiro N."/>
            <person name="Ivanova N."/>
            <person name="Kyrpides N."/>
            <person name="Woyke T."/>
        </authorList>
    </citation>
    <scope>NUCLEOTIDE SEQUENCE [LARGE SCALE GENOMIC DNA]</scope>
    <source>
        <strain evidence="2 3">WS4403</strain>
    </source>
</reference>
<keyword evidence="1" id="KW-0812">Transmembrane</keyword>
<sequence>MIVWNGFGFFIAVFISLAYLFCKWLFNTLWQADYYSAHHWTIGVTMLLASLLSALFVWWLTLPSTQLFISRFSGAQSMQQPLQNHSFFFIPIAYWSIILFLLGLGLCIYDLKP</sequence>
<gene>
    <name evidence="2" type="ORF">J2125_004039</name>
</gene>
<evidence type="ECO:0000313" key="3">
    <source>
        <dbReference type="Proteomes" id="UP001195624"/>
    </source>
</evidence>
<keyword evidence="1" id="KW-0472">Membrane</keyword>
<feature type="transmembrane region" description="Helical" evidence="1">
    <location>
        <begin position="6"/>
        <end position="26"/>
    </location>
</feature>
<name>A0ABS4PE15_9GAMM</name>
<evidence type="ECO:0000256" key="1">
    <source>
        <dbReference type="SAM" id="Phobius"/>
    </source>
</evidence>
<evidence type="ECO:0000313" key="2">
    <source>
        <dbReference type="EMBL" id="MBP2170847.1"/>
    </source>
</evidence>
<dbReference type="RefSeq" id="WP_017801767.1">
    <property type="nucleotide sequence ID" value="NZ_JAGGMQ010000001.1"/>
</dbReference>
<comment type="caution">
    <text evidence="2">The sequence shown here is derived from an EMBL/GenBank/DDBJ whole genome shotgun (WGS) entry which is preliminary data.</text>
</comment>
<reference evidence="3" key="2">
    <citation type="submission" date="2023-07" db="EMBL/GenBank/DDBJ databases">
        <title>Genome mining of underrepresented organisms for secondary metabolites.</title>
        <authorList>
            <person name="D'Agostino P.M."/>
        </authorList>
    </citation>
    <scope>NUCLEOTIDE SEQUENCE [LARGE SCALE GENOMIC DNA]</scope>
    <source>
        <strain evidence="3">WS4403</strain>
    </source>
</reference>
<keyword evidence="1" id="KW-1133">Transmembrane helix</keyword>